<comment type="caution">
    <text evidence="1">The sequence shown here is derived from an EMBL/GenBank/DDBJ whole genome shotgun (WGS) entry which is preliminary data.</text>
</comment>
<dbReference type="AlphaFoldDB" id="A0A8T0JSA6"/>
<evidence type="ECO:0000313" key="1">
    <source>
        <dbReference type="EMBL" id="KAG2379809.1"/>
    </source>
</evidence>
<name>A0A8T0JSA6_PHAAN</name>
<gene>
    <name evidence="1" type="ORF">HKW66_Vig0165880</name>
</gene>
<proteinExistence type="predicted"/>
<reference evidence="1 2" key="1">
    <citation type="submission" date="2020-05" db="EMBL/GenBank/DDBJ databases">
        <title>Vigna angularis (adzuki bean) Var. LongXiaoDou No. 4 denovo assembly.</title>
        <authorList>
            <person name="Xiang H."/>
        </authorList>
    </citation>
    <scope>NUCLEOTIDE SEQUENCE [LARGE SCALE GENOMIC DNA]</scope>
    <source>
        <tissue evidence="1">Leaf</tissue>
    </source>
</reference>
<dbReference type="EMBL" id="JABFOF010000009">
    <property type="protein sequence ID" value="KAG2379809.1"/>
    <property type="molecule type" value="Genomic_DNA"/>
</dbReference>
<organism evidence="1 2">
    <name type="scientific">Phaseolus angularis</name>
    <name type="common">Azuki bean</name>
    <name type="synonym">Vigna angularis</name>
    <dbReference type="NCBI Taxonomy" id="3914"/>
    <lineage>
        <taxon>Eukaryota</taxon>
        <taxon>Viridiplantae</taxon>
        <taxon>Streptophyta</taxon>
        <taxon>Embryophyta</taxon>
        <taxon>Tracheophyta</taxon>
        <taxon>Spermatophyta</taxon>
        <taxon>Magnoliopsida</taxon>
        <taxon>eudicotyledons</taxon>
        <taxon>Gunneridae</taxon>
        <taxon>Pentapetalae</taxon>
        <taxon>rosids</taxon>
        <taxon>fabids</taxon>
        <taxon>Fabales</taxon>
        <taxon>Fabaceae</taxon>
        <taxon>Papilionoideae</taxon>
        <taxon>50 kb inversion clade</taxon>
        <taxon>NPAAA clade</taxon>
        <taxon>indigoferoid/millettioid clade</taxon>
        <taxon>Phaseoleae</taxon>
        <taxon>Vigna</taxon>
    </lineage>
</organism>
<evidence type="ECO:0000313" key="2">
    <source>
        <dbReference type="Proteomes" id="UP000743370"/>
    </source>
</evidence>
<protein>
    <submittedName>
        <fullName evidence="1">Uncharacterized protein</fullName>
    </submittedName>
</protein>
<sequence length="214" mass="24263">MSSTTRMEWFLVAINNFLSSRGPESKYPLFHAFPTLLYKLFLSTNLSKSLIIISFNSQSIVIVTNLEELHRDVRFVASGHKPLPKRHTVEGVCDLVVVVHEKGHVARFQRHHGTEALRVRRLLRLEVEMCHGEKRVQSEAVQFVDDESAGEQAEEHHGHHTCSQTWQTLHGQTLAVRVVVMVVFLEGVAVRDMMGNLRKRRGKGQRVAKGIVVG</sequence>
<accession>A0A8T0JSA6</accession>
<dbReference type="Proteomes" id="UP000743370">
    <property type="component" value="Unassembled WGS sequence"/>
</dbReference>